<evidence type="ECO:0000313" key="2">
    <source>
        <dbReference type="Proteomes" id="UP001226434"/>
    </source>
</evidence>
<proteinExistence type="predicted"/>
<keyword evidence="2" id="KW-1185">Reference proteome</keyword>
<dbReference type="EMBL" id="JASBRG010000007">
    <property type="protein sequence ID" value="MDI3321195.1"/>
    <property type="molecule type" value="Genomic_DNA"/>
</dbReference>
<sequence>MKIANCILLIACAAMHQGCGQNTKNSFTIKKAEQKPIVHHDVDSEDTAKTCKCPAQFELSDSLLLTHIKDEFYKSQTGHLYENTIGLREVKDHLTEVEYFNGYFC</sequence>
<comment type="caution">
    <text evidence="1">The sequence shown here is derived from an EMBL/GenBank/DDBJ whole genome shotgun (WGS) entry which is preliminary data.</text>
</comment>
<organism evidence="1 2">
    <name type="scientific">Pinibacter soli</name>
    <dbReference type="NCBI Taxonomy" id="3044211"/>
    <lineage>
        <taxon>Bacteria</taxon>
        <taxon>Pseudomonadati</taxon>
        <taxon>Bacteroidota</taxon>
        <taxon>Chitinophagia</taxon>
        <taxon>Chitinophagales</taxon>
        <taxon>Chitinophagaceae</taxon>
        <taxon>Pinibacter</taxon>
    </lineage>
</organism>
<evidence type="ECO:0000313" key="1">
    <source>
        <dbReference type="EMBL" id="MDI3321195.1"/>
    </source>
</evidence>
<name>A0ABT6RFL9_9BACT</name>
<gene>
    <name evidence="1" type="ORF">QJ048_15480</name>
</gene>
<protein>
    <submittedName>
        <fullName evidence="1">Uncharacterized protein</fullName>
    </submittedName>
</protein>
<accession>A0ABT6RFL9</accession>
<dbReference type="Proteomes" id="UP001226434">
    <property type="component" value="Unassembled WGS sequence"/>
</dbReference>
<reference evidence="1 2" key="1">
    <citation type="submission" date="2023-05" db="EMBL/GenBank/DDBJ databases">
        <title>Genome sequence of Pinibacter sp. MAH-24.</title>
        <authorList>
            <person name="Huq M.A."/>
        </authorList>
    </citation>
    <scope>NUCLEOTIDE SEQUENCE [LARGE SCALE GENOMIC DNA]</scope>
    <source>
        <strain evidence="1 2">MAH-24</strain>
    </source>
</reference>